<organism evidence="1">
    <name type="scientific">Nostoc flagelliforme str. Sunitezuoqi</name>
    <dbReference type="NCBI Taxonomy" id="676037"/>
    <lineage>
        <taxon>Bacteria</taxon>
        <taxon>Bacillati</taxon>
        <taxon>Cyanobacteriota</taxon>
        <taxon>Cyanophyceae</taxon>
        <taxon>Nostocales</taxon>
        <taxon>Nostocaceae</taxon>
        <taxon>Nostoc</taxon>
    </lineage>
</organism>
<proteinExistence type="predicted"/>
<name>E7DPL4_9NOSO</name>
<accession>E7DPL4</accession>
<gene>
    <name evidence="1" type="ORF">Nfla_2405</name>
</gene>
<dbReference type="AlphaFoldDB" id="E7DPL4"/>
<sequence>MKSEESRIKILILHFLLFMNFKSFAEFIVLIKFQSGPGHKSKANNPYKDAFVT</sequence>
<evidence type="ECO:0000313" key="1">
    <source>
        <dbReference type="EMBL" id="ADO19022.1"/>
    </source>
</evidence>
<reference evidence="1" key="1">
    <citation type="journal article" date="2011" name="Acta Physiol. Plant.">
        <title>An investigation on the genetic background of Nostoc flagelliforme by similarity analysis of its partial genomic DNA and phylogenetic comparison of deduced related species.</title>
        <authorList>
            <person name="Gao X."/>
            <person name="Liu K."/>
            <person name="Qiu B.S."/>
        </authorList>
    </citation>
    <scope>NUCLEOTIDE SEQUENCE</scope>
    <source>
        <strain evidence="1">Sunitezuoqi</strain>
    </source>
</reference>
<dbReference type="EMBL" id="HQ291096">
    <property type="protein sequence ID" value="ADO19022.1"/>
    <property type="molecule type" value="Genomic_DNA"/>
</dbReference>
<protein>
    <submittedName>
        <fullName evidence="1">Secreted ferritin G subunit</fullName>
    </submittedName>
</protein>